<protein>
    <submittedName>
        <fullName evidence="7">Uncharacterized protein</fullName>
    </submittedName>
</protein>
<organism evidence="7 8">
    <name type="scientific">Lecanosticta acicola</name>
    <dbReference type="NCBI Taxonomy" id="111012"/>
    <lineage>
        <taxon>Eukaryota</taxon>
        <taxon>Fungi</taxon>
        <taxon>Dikarya</taxon>
        <taxon>Ascomycota</taxon>
        <taxon>Pezizomycotina</taxon>
        <taxon>Dothideomycetes</taxon>
        <taxon>Dothideomycetidae</taxon>
        <taxon>Mycosphaerellales</taxon>
        <taxon>Mycosphaerellaceae</taxon>
        <taxon>Lecanosticta</taxon>
    </lineage>
</organism>
<keyword evidence="3" id="KW-0256">Endoplasmic reticulum</keyword>
<evidence type="ECO:0000256" key="2">
    <source>
        <dbReference type="ARBA" id="ARBA00022692"/>
    </source>
</evidence>
<evidence type="ECO:0000256" key="4">
    <source>
        <dbReference type="ARBA" id="ARBA00022989"/>
    </source>
</evidence>
<evidence type="ECO:0000256" key="5">
    <source>
        <dbReference type="ARBA" id="ARBA00023136"/>
    </source>
</evidence>
<feature type="transmembrane region" description="Helical" evidence="6">
    <location>
        <begin position="48"/>
        <end position="69"/>
    </location>
</feature>
<comment type="subcellular location">
    <subcellularLocation>
        <location evidence="1">Endoplasmic reticulum membrane</location>
        <topology evidence="1">Multi-pass membrane protein</topology>
    </subcellularLocation>
</comment>
<evidence type="ECO:0000313" key="8">
    <source>
        <dbReference type="Proteomes" id="UP001296104"/>
    </source>
</evidence>
<dbReference type="EMBL" id="CAVMBE010000039">
    <property type="protein sequence ID" value="CAK4030736.1"/>
    <property type="molecule type" value="Genomic_DNA"/>
</dbReference>
<keyword evidence="5 6" id="KW-0472">Membrane</keyword>
<dbReference type="AlphaFoldDB" id="A0AAI8Z1G2"/>
<keyword evidence="8" id="KW-1185">Reference proteome</keyword>
<comment type="caution">
    <text evidence="7">The sequence shown here is derived from an EMBL/GenBank/DDBJ whole genome shotgun (WGS) entry which is preliminary data.</text>
</comment>
<evidence type="ECO:0000256" key="6">
    <source>
        <dbReference type="SAM" id="Phobius"/>
    </source>
</evidence>
<dbReference type="Proteomes" id="UP001296104">
    <property type="component" value="Unassembled WGS sequence"/>
</dbReference>
<gene>
    <name evidence="7" type="ORF">LECACI_7A005894</name>
</gene>
<evidence type="ECO:0000256" key="1">
    <source>
        <dbReference type="ARBA" id="ARBA00004477"/>
    </source>
</evidence>
<keyword evidence="2 6" id="KW-0812">Transmembrane</keyword>
<evidence type="ECO:0000256" key="3">
    <source>
        <dbReference type="ARBA" id="ARBA00022824"/>
    </source>
</evidence>
<dbReference type="InterPro" id="IPR024512">
    <property type="entry name" value="Ser_palmitoyltrfase_ssu-like"/>
</dbReference>
<reference evidence="7" key="1">
    <citation type="submission" date="2023-11" db="EMBL/GenBank/DDBJ databases">
        <authorList>
            <person name="Alioto T."/>
            <person name="Alioto T."/>
            <person name="Gomez Garrido J."/>
        </authorList>
    </citation>
    <scope>NUCLEOTIDE SEQUENCE</scope>
</reference>
<evidence type="ECO:0000313" key="7">
    <source>
        <dbReference type="EMBL" id="CAK4030736.1"/>
    </source>
</evidence>
<proteinExistence type="predicted"/>
<dbReference type="Pfam" id="PF11779">
    <property type="entry name" value="SPT_ssu-like"/>
    <property type="match status" value="1"/>
</dbReference>
<dbReference type="GO" id="GO:0005789">
    <property type="term" value="C:endoplasmic reticulum membrane"/>
    <property type="evidence" value="ECO:0007669"/>
    <property type="project" value="UniProtKB-SubCell"/>
</dbReference>
<accession>A0AAI8Z1G2</accession>
<name>A0AAI8Z1G2_9PEZI</name>
<sequence length="124" mass="13860">MATYNPPPFPRRPKNANLLTETRYQFQLAYYRYEINTALYVMSPGEKLAYNIVVMSLLALLFSAVYYYLPKTTITGLQRLAYYITGSHRMHRLDVASAGVMQSSGAEAMASLGGMMNATALFAP</sequence>
<keyword evidence="4 6" id="KW-1133">Transmembrane helix</keyword>